<gene>
    <name evidence="1" type="ORF">KUTeg_004970</name>
</gene>
<feature type="non-terminal residue" evidence="1">
    <location>
        <position position="1"/>
    </location>
</feature>
<reference evidence="1 2" key="1">
    <citation type="submission" date="2022-12" db="EMBL/GenBank/DDBJ databases">
        <title>Chromosome-level genome of Tegillarca granosa.</title>
        <authorList>
            <person name="Kim J."/>
        </authorList>
    </citation>
    <scope>NUCLEOTIDE SEQUENCE [LARGE SCALE GENOMIC DNA]</scope>
    <source>
        <strain evidence="1">Teg-2019</strain>
        <tissue evidence="1">Adductor muscle</tissue>
    </source>
</reference>
<accession>A0ABQ9FLL5</accession>
<name>A0ABQ9FLL5_TEGGR</name>
<dbReference type="EMBL" id="JARBDR010000246">
    <property type="protein sequence ID" value="KAJ8317066.1"/>
    <property type="molecule type" value="Genomic_DNA"/>
</dbReference>
<dbReference type="Proteomes" id="UP001217089">
    <property type="component" value="Unassembled WGS sequence"/>
</dbReference>
<evidence type="ECO:0000313" key="1">
    <source>
        <dbReference type="EMBL" id="KAJ8317066.1"/>
    </source>
</evidence>
<keyword evidence="2" id="KW-1185">Reference proteome</keyword>
<protein>
    <recommendedName>
        <fullName evidence="3">HTH-like domain-containing protein</fullName>
    </recommendedName>
</protein>
<evidence type="ECO:0000313" key="2">
    <source>
        <dbReference type="Proteomes" id="UP001217089"/>
    </source>
</evidence>
<comment type="caution">
    <text evidence="1">The sequence shown here is derived from an EMBL/GenBank/DDBJ whole genome shotgun (WGS) entry which is preliminary data.</text>
</comment>
<organism evidence="1 2">
    <name type="scientific">Tegillarca granosa</name>
    <name type="common">Malaysian cockle</name>
    <name type="synonym">Anadara granosa</name>
    <dbReference type="NCBI Taxonomy" id="220873"/>
    <lineage>
        <taxon>Eukaryota</taxon>
        <taxon>Metazoa</taxon>
        <taxon>Spiralia</taxon>
        <taxon>Lophotrochozoa</taxon>
        <taxon>Mollusca</taxon>
        <taxon>Bivalvia</taxon>
        <taxon>Autobranchia</taxon>
        <taxon>Pteriomorphia</taxon>
        <taxon>Arcoida</taxon>
        <taxon>Arcoidea</taxon>
        <taxon>Arcidae</taxon>
        <taxon>Tegillarca</taxon>
    </lineage>
</organism>
<proteinExistence type="predicted"/>
<sequence length="148" mass="16555">KGTAVRKAAKLYGVLLTTLRDRVDNRVSADIVKSGQDKVLSELKEARLIQHIDYMSDLGYGYGRTQVMELASDLSVHLHKRERSRPLGRMRCSGFKSRWPQIKKRPESIYNIGEKGIINEQNPPYVVASCTVTPQAVTSPSGKITTIL</sequence>
<evidence type="ECO:0008006" key="3">
    <source>
        <dbReference type="Google" id="ProtNLM"/>
    </source>
</evidence>